<comment type="PTM">
    <text evidence="18">Highly phosphorylated.</text>
</comment>
<evidence type="ECO:0000256" key="6">
    <source>
        <dbReference type="ARBA" id="ARBA00022723"/>
    </source>
</evidence>
<comment type="function">
    <text evidence="18">Plays a role in viral genome replication by driving entry of quiescent cells into the cell cycle. Stimulation of progression from G1 to S phase allows the virus to efficiently use the cellular DNA replicating machinery to achieve viral genome replication. E7 protein has both transforming and trans-activating activities. Induces the disassembly of the E2F1 transcription factor from RB1, with subsequent transcriptional activation of E2F1-regulated S-phase genes. Interferes with host histone deacetylation mediated by HDAC1 and HDAC2, leading to transcription activation. Plays also a role in the inhibition of both antiviral and antiproliferative functions of host interferon alpha. Interaction with host TMEM173/STING impairs the ability of TMEM173/STING to sense cytosolic DNA and promote the production of type I interferon (IFN-alpha and IFN-beta).</text>
</comment>
<comment type="caution">
    <text evidence="18">Lacks conserved residue(s) required for the propagation of feature annotation.</text>
</comment>
<comment type="subunit">
    <text evidence="18">Homodimer. Homooligomer. Interacts with host RB1; this interaction induces dissociation of RB1-E2F1 complex thereby disrupting RB1 activity. Interacts with host EP300; this interaction represses EP300 transcriptional activity. Interacts with protein E2; this interaction inhibits E7 oncogenic activity. Interacts with host TMEM173/STING; this interaction impairs the ability of TMEM173/STING to sense cytosolic DNA and promote the production of type I interferon (IFN-alpha and IFN-beta).</text>
</comment>
<evidence type="ECO:0000256" key="16">
    <source>
        <dbReference type="ARBA" id="ARBA00023280"/>
    </source>
</evidence>
<evidence type="ECO:0000256" key="18">
    <source>
        <dbReference type="HAMAP-Rule" id="MF_04004"/>
    </source>
</evidence>
<organism evidence="19">
    <name type="scientific">Bovine papillomavirus type 5</name>
    <dbReference type="NCBI Taxonomy" id="2491661"/>
    <lineage>
        <taxon>Viruses</taxon>
        <taxon>Monodnaviria</taxon>
        <taxon>Shotokuvirae</taxon>
        <taxon>Cossaviricota</taxon>
        <taxon>Papovaviricetes</taxon>
        <taxon>Zurhausenvirales</taxon>
        <taxon>Papillomaviridae</taxon>
        <taxon>Firstpapillomavirinae</taxon>
        <taxon>Epsilonpapillomavirus</taxon>
        <taxon>Epsilonpapillomavirus 1</taxon>
    </lineage>
</organism>
<evidence type="ECO:0000256" key="10">
    <source>
        <dbReference type="ARBA" id="ARBA00023015"/>
    </source>
</evidence>
<keyword evidence="9 18" id="KW-0862">Zinc</keyword>
<reference evidence="19" key="1">
    <citation type="journal article" date="2018" name="Arch. Virol.">
        <title>Bovine papillomavirus 24: a novel member of the genus Xipapillomavirus detected in the Amazon region.</title>
        <authorList>
            <person name="Daudt C."/>
            <person name="da Silva F.R."/>
            <person name="Cibulski S.P."/>
            <person name="Streck A.F."/>
            <person name="Laurie R.E."/>
            <person name="Munday J.S."/>
            <person name="Canal C.W."/>
        </authorList>
    </citation>
    <scope>NUCLEOTIDE SEQUENCE</scope>
    <source>
        <strain evidence="19">BPV5_BR/02AC12</strain>
    </source>
</reference>
<keyword evidence="16 18" id="KW-0899">Viral immunoevasion</keyword>
<evidence type="ECO:0000256" key="4">
    <source>
        <dbReference type="ARBA" id="ARBA00022581"/>
    </source>
</evidence>
<evidence type="ECO:0000256" key="13">
    <source>
        <dbReference type="ARBA" id="ARBA00023163"/>
    </source>
</evidence>
<keyword evidence="10 18" id="KW-0805">Transcription regulation</keyword>
<keyword evidence="12 18" id="KW-0010">Activator</keyword>
<evidence type="ECO:0000256" key="7">
    <source>
        <dbReference type="ARBA" id="ARBA00022771"/>
    </source>
</evidence>
<evidence type="ECO:0000256" key="11">
    <source>
        <dbReference type="ARBA" id="ARBA00023125"/>
    </source>
</evidence>
<dbReference type="SUPFAM" id="SSF161234">
    <property type="entry name" value="E7 C-terminal domain-like"/>
    <property type="match status" value="1"/>
</dbReference>
<keyword evidence="13 18" id="KW-0804">Transcription</keyword>
<evidence type="ECO:0000256" key="9">
    <source>
        <dbReference type="ARBA" id="ARBA00022833"/>
    </source>
</evidence>
<keyword evidence="6 18" id="KW-0479">Metal-binding</keyword>
<dbReference type="GO" id="GO:0042025">
    <property type="term" value="C:host cell nucleus"/>
    <property type="evidence" value="ECO:0007669"/>
    <property type="project" value="UniProtKB-SubCell"/>
</dbReference>
<gene>
    <name evidence="18 19" type="primary">E7</name>
</gene>
<evidence type="ECO:0000256" key="12">
    <source>
        <dbReference type="ARBA" id="ARBA00023159"/>
    </source>
</evidence>
<sequence>MVAGPACSKFLPQDPPPPSVTLVLHDLTQEEDEQDFVTLHAQYRPTFKDKTPRRPGYNPRAAPCHIQRLSARCSVFFVQVGCPCGQPLKIAVQSTPDCISQFEQLLRGPLDLLCPHCASRCYGR</sequence>
<evidence type="ECO:0000256" key="8">
    <source>
        <dbReference type="ARBA" id="ARBA00022830"/>
    </source>
</evidence>
<name>A0A3G8G7M8_BPV5</name>
<evidence type="ECO:0000256" key="14">
    <source>
        <dbReference type="ARBA" id="ARBA00023200"/>
    </source>
</evidence>
<dbReference type="InterPro" id="IPR000148">
    <property type="entry name" value="Papilloma_E7"/>
</dbReference>
<dbReference type="SMR" id="A0A3G8G7M8"/>
<organismHost>
    <name type="scientific">Bos taurus</name>
    <name type="common">Bovine</name>
    <dbReference type="NCBI Taxonomy" id="9913"/>
</organismHost>
<dbReference type="EMBL" id="MH220402">
    <property type="protein sequence ID" value="AZG02904.1"/>
    <property type="molecule type" value="Genomic_DNA"/>
</dbReference>
<evidence type="ECO:0000313" key="19">
    <source>
        <dbReference type="EMBL" id="AZG02904.1"/>
    </source>
</evidence>
<comment type="similarity">
    <text evidence="18">Belongs to the papillomaviridae E7 protein family.</text>
</comment>
<dbReference type="Gene3D" id="3.30.160.330">
    <property type="match status" value="1"/>
</dbReference>
<evidence type="ECO:0000256" key="5">
    <source>
        <dbReference type="ARBA" id="ARBA00022632"/>
    </source>
</evidence>
<keyword evidence="3 18" id="KW-1048">Host nucleus</keyword>
<accession>A0A3G8G7M8</accession>
<keyword evidence="4 18" id="KW-0945">Host-virus interaction</keyword>
<keyword evidence="2 18" id="KW-0244">Early protein</keyword>
<dbReference type="GO" id="GO:0003677">
    <property type="term" value="F:DNA binding"/>
    <property type="evidence" value="ECO:0007669"/>
    <property type="project" value="UniProtKB-UniRule"/>
</dbReference>
<dbReference type="GO" id="GO:0039502">
    <property type="term" value="P:symbiont-mediated suppression of host type I interferon-mediated signaling pathway"/>
    <property type="evidence" value="ECO:0007669"/>
    <property type="project" value="UniProtKB-UniRule"/>
</dbReference>
<dbReference type="GO" id="GO:0008270">
    <property type="term" value="F:zinc ion binding"/>
    <property type="evidence" value="ECO:0007669"/>
    <property type="project" value="UniProtKB-KW"/>
</dbReference>
<evidence type="ECO:0000256" key="2">
    <source>
        <dbReference type="ARBA" id="ARBA00022518"/>
    </source>
</evidence>
<comment type="subcellular location">
    <subcellularLocation>
        <location evidence="18">Host cytoplasm</location>
    </subcellularLocation>
    <subcellularLocation>
        <location evidence="18">Host nucleus</location>
    </subcellularLocation>
    <text evidence="18">Predominantly found in the host nucleus.</text>
</comment>
<keyword evidence="5 18" id="KW-1090">Inhibition of host innate immune response by virus</keyword>
<feature type="short sequence motif" description="Nuclear export signal" evidence="18">
    <location>
        <begin position="99"/>
        <end position="107"/>
    </location>
</feature>
<dbReference type="GO" id="GO:0030430">
    <property type="term" value="C:host cell cytoplasm"/>
    <property type="evidence" value="ECO:0007669"/>
    <property type="project" value="UniProtKB-SubCell"/>
</dbReference>
<proteinExistence type="inferred from homology"/>
<evidence type="ECO:0000256" key="17">
    <source>
        <dbReference type="ARBA" id="ARBA00023309"/>
    </source>
</evidence>
<comment type="domain">
    <text evidence="18">The E7 terminal domain is an intrinsically disordered domain, whose flexibility and conformational transitions confer target adaptability to the oncoprotein. It allows adaptation to a variety of protein targets and exposes the PEST degradation sequence that regulates its turnover in the cell.</text>
</comment>
<dbReference type="GO" id="GO:0019904">
    <property type="term" value="F:protein domain specific binding"/>
    <property type="evidence" value="ECO:0007669"/>
    <property type="project" value="UniProtKB-UniRule"/>
</dbReference>
<keyword evidence="14 18" id="KW-1035">Host cytoplasm</keyword>
<dbReference type="GO" id="GO:0039645">
    <property type="term" value="P:symbiont-mediated perturbation of host cell cycle G1/S transition checkpoint"/>
    <property type="evidence" value="ECO:0007669"/>
    <property type="project" value="UniProtKB-UniRule"/>
</dbReference>
<keyword evidence="11 18" id="KW-0238">DNA-binding</keyword>
<evidence type="ECO:0000256" key="15">
    <source>
        <dbReference type="ARBA" id="ARBA00023258"/>
    </source>
</evidence>
<keyword evidence="1 18" id="KW-1121">Modulation of host cell cycle by virus</keyword>
<keyword evidence="8 18" id="KW-1114">Inhibition of host interferon signaling pathway by virus</keyword>
<dbReference type="GO" id="GO:0006351">
    <property type="term" value="P:DNA-templated transcription"/>
    <property type="evidence" value="ECO:0007669"/>
    <property type="project" value="UniProtKB-UniRule"/>
</dbReference>
<dbReference type="GO" id="GO:0003700">
    <property type="term" value="F:DNA-binding transcription factor activity"/>
    <property type="evidence" value="ECO:0007669"/>
    <property type="project" value="UniProtKB-UniRule"/>
</dbReference>
<dbReference type="GO" id="GO:0052170">
    <property type="term" value="P:symbiont-mediated suppression of host innate immune response"/>
    <property type="evidence" value="ECO:0007669"/>
    <property type="project" value="UniProtKB-KW"/>
</dbReference>
<keyword evidence="15" id="KW-0922">Interferon antiviral system evasion</keyword>
<dbReference type="Pfam" id="PF00527">
    <property type="entry name" value="E7"/>
    <property type="match status" value="1"/>
</dbReference>
<keyword evidence="7 18" id="KW-0863">Zinc-finger</keyword>
<keyword evidence="17 18" id="KW-1078">G1/S host cell cycle checkpoint dysregulation by virus</keyword>
<dbReference type="HAMAP" id="MF_04004">
    <property type="entry name" value="PPV_E7"/>
    <property type="match status" value="1"/>
</dbReference>
<evidence type="ECO:0000256" key="3">
    <source>
        <dbReference type="ARBA" id="ARBA00022562"/>
    </source>
</evidence>
<evidence type="ECO:0000256" key="1">
    <source>
        <dbReference type="ARBA" id="ARBA00022504"/>
    </source>
</evidence>
<protein>
    <recommendedName>
        <fullName evidence="18">Protein E7</fullName>
    </recommendedName>
</protein>